<dbReference type="AlphaFoldDB" id="A0A1Y6G574"/>
<keyword evidence="3" id="KW-0813">Transport</keyword>
<evidence type="ECO:0000259" key="9">
    <source>
        <dbReference type="PROSITE" id="PS50893"/>
    </source>
</evidence>
<proteinExistence type="inferred from homology"/>
<protein>
    <submittedName>
        <fullName evidence="10">Carbohydrate ABC transporter ATP-binding protein, CUT1 family</fullName>
    </submittedName>
</protein>
<dbReference type="SMART" id="SM00382">
    <property type="entry name" value="AAA"/>
    <property type="match status" value="1"/>
</dbReference>
<dbReference type="InterPro" id="IPR027417">
    <property type="entry name" value="P-loop_NTPase"/>
</dbReference>
<dbReference type="InterPro" id="IPR017871">
    <property type="entry name" value="ABC_transporter-like_CS"/>
</dbReference>
<dbReference type="PANTHER" id="PTHR43875:SF3">
    <property type="entry name" value="MALTOSE_MALTODEXTRIN IMPORT ATP-BINDING PROTEIN MALK"/>
    <property type="match status" value="1"/>
</dbReference>
<keyword evidence="7 10" id="KW-0067">ATP-binding</keyword>
<name>A0A1Y6G574_9HYPH</name>
<keyword evidence="5" id="KW-0997">Cell inner membrane</keyword>
<evidence type="ECO:0000256" key="5">
    <source>
        <dbReference type="ARBA" id="ARBA00022519"/>
    </source>
</evidence>
<evidence type="ECO:0000313" key="11">
    <source>
        <dbReference type="Proteomes" id="UP000194474"/>
    </source>
</evidence>
<evidence type="ECO:0000256" key="8">
    <source>
        <dbReference type="ARBA" id="ARBA00023136"/>
    </source>
</evidence>
<dbReference type="Proteomes" id="UP000194474">
    <property type="component" value="Unassembled WGS sequence"/>
</dbReference>
<dbReference type="Pfam" id="PF17912">
    <property type="entry name" value="OB_MalK"/>
    <property type="match status" value="1"/>
</dbReference>
<dbReference type="NCBIfam" id="NF008653">
    <property type="entry name" value="PRK11650.1"/>
    <property type="match status" value="1"/>
</dbReference>
<reference evidence="11" key="1">
    <citation type="submission" date="2017-04" db="EMBL/GenBank/DDBJ databases">
        <authorList>
            <person name="Varghese N."/>
            <person name="Submissions S."/>
        </authorList>
    </citation>
    <scope>NUCLEOTIDE SEQUENCE [LARGE SCALE GENOMIC DNA]</scope>
</reference>
<keyword evidence="6" id="KW-0547">Nucleotide-binding</keyword>
<dbReference type="PROSITE" id="PS00211">
    <property type="entry name" value="ABC_TRANSPORTER_1"/>
    <property type="match status" value="1"/>
</dbReference>
<dbReference type="CDD" id="cd03301">
    <property type="entry name" value="ABC_MalK_N"/>
    <property type="match status" value="1"/>
</dbReference>
<dbReference type="SUPFAM" id="SSF52540">
    <property type="entry name" value="P-loop containing nucleoside triphosphate hydrolases"/>
    <property type="match status" value="1"/>
</dbReference>
<evidence type="ECO:0000256" key="3">
    <source>
        <dbReference type="ARBA" id="ARBA00022448"/>
    </source>
</evidence>
<comment type="similarity">
    <text evidence="2">Belongs to the ABC transporter superfamily.</text>
</comment>
<dbReference type="GO" id="GO:0055052">
    <property type="term" value="C:ATP-binding cassette (ABC) transporter complex, substrate-binding subunit-containing"/>
    <property type="evidence" value="ECO:0007669"/>
    <property type="project" value="TreeGrafter"/>
</dbReference>
<keyword evidence="4" id="KW-1003">Cell membrane</keyword>
<organism evidence="10 11">
    <name type="scientific">Devosia lucknowensis</name>
    <dbReference type="NCBI Taxonomy" id="1096929"/>
    <lineage>
        <taxon>Bacteria</taxon>
        <taxon>Pseudomonadati</taxon>
        <taxon>Pseudomonadota</taxon>
        <taxon>Alphaproteobacteria</taxon>
        <taxon>Hyphomicrobiales</taxon>
        <taxon>Devosiaceae</taxon>
        <taxon>Devosia</taxon>
    </lineage>
</organism>
<dbReference type="EMBL" id="FXWK01000002">
    <property type="protein sequence ID" value="SMQ85305.1"/>
    <property type="molecule type" value="Genomic_DNA"/>
</dbReference>
<dbReference type="GO" id="GO:0016887">
    <property type="term" value="F:ATP hydrolysis activity"/>
    <property type="evidence" value="ECO:0007669"/>
    <property type="project" value="InterPro"/>
</dbReference>
<evidence type="ECO:0000256" key="6">
    <source>
        <dbReference type="ARBA" id="ARBA00022741"/>
    </source>
</evidence>
<evidence type="ECO:0000256" key="1">
    <source>
        <dbReference type="ARBA" id="ARBA00004417"/>
    </source>
</evidence>
<gene>
    <name evidence="10" type="ORF">SAMN06295905_2582</name>
</gene>
<comment type="subcellular location">
    <subcellularLocation>
        <location evidence="1">Cell inner membrane</location>
        <topology evidence="1">Peripheral membrane protein</topology>
    </subcellularLocation>
</comment>
<dbReference type="FunFam" id="3.40.50.300:FF:000042">
    <property type="entry name" value="Maltose/maltodextrin ABC transporter, ATP-binding protein"/>
    <property type="match status" value="1"/>
</dbReference>
<evidence type="ECO:0000256" key="7">
    <source>
        <dbReference type="ARBA" id="ARBA00022840"/>
    </source>
</evidence>
<evidence type="ECO:0000313" key="10">
    <source>
        <dbReference type="EMBL" id="SMQ85305.1"/>
    </source>
</evidence>
<dbReference type="PANTHER" id="PTHR43875">
    <property type="entry name" value="MALTODEXTRIN IMPORT ATP-BINDING PROTEIN MSMX"/>
    <property type="match status" value="1"/>
</dbReference>
<dbReference type="Gene3D" id="2.40.50.100">
    <property type="match status" value="1"/>
</dbReference>
<dbReference type="InterPro" id="IPR008995">
    <property type="entry name" value="Mo/tungstate-bd_C_term_dom"/>
</dbReference>
<dbReference type="Gene3D" id="2.40.50.140">
    <property type="entry name" value="Nucleic acid-binding proteins"/>
    <property type="match status" value="1"/>
</dbReference>
<dbReference type="InterPro" id="IPR003439">
    <property type="entry name" value="ABC_transporter-like_ATP-bd"/>
</dbReference>
<accession>A0A1Y6G574</accession>
<dbReference type="InterPro" id="IPR047641">
    <property type="entry name" value="ABC_transpr_MalK/UgpC-like"/>
</dbReference>
<dbReference type="Pfam" id="PF00005">
    <property type="entry name" value="ABC_tran"/>
    <property type="match status" value="1"/>
</dbReference>
<feature type="domain" description="ABC transporter" evidence="9">
    <location>
        <begin position="14"/>
        <end position="244"/>
    </location>
</feature>
<evidence type="ECO:0000256" key="2">
    <source>
        <dbReference type="ARBA" id="ARBA00005417"/>
    </source>
</evidence>
<keyword evidence="11" id="KW-1185">Reference proteome</keyword>
<dbReference type="GO" id="GO:0005524">
    <property type="term" value="F:ATP binding"/>
    <property type="evidence" value="ECO:0007669"/>
    <property type="project" value="UniProtKB-KW"/>
</dbReference>
<dbReference type="InterPro" id="IPR012340">
    <property type="entry name" value="NA-bd_OB-fold"/>
</dbReference>
<dbReference type="InterPro" id="IPR015855">
    <property type="entry name" value="ABC_transpr_MalK-like"/>
</dbReference>
<dbReference type="PROSITE" id="PS50893">
    <property type="entry name" value="ABC_TRANSPORTER_2"/>
    <property type="match status" value="1"/>
</dbReference>
<dbReference type="Gene3D" id="3.40.50.300">
    <property type="entry name" value="P-loop containing nucleotide triphosphate hydrolases"/>
    <property type="match status" value="1"/>
</dbReference>
<dbReference type="SUPFAM" id="SSF50331">
    <property type="entry name" value="MOP-like"/>
    <property type="match status" value="1"/>
</dbReference>
<dbReference type="GO" id="GO:1990060">
    <property type="term" value="C:maltose transport complex"/>
    <property type="evidence" value="ECO:0007669"/>
    <property type="project" value="TreeGrafter"/>
</dbReference>
<dbReference type="InterPro" id="IPR040582">
    <property type="entry name" value="OB_MalK-like"/>
</dbReference>
<evidence type="ECO:0000256" key="4">
    <source>
        <dbReference type="ARBA" id="ARBA00022475"/>
    </source>
</evidence>
<sequence>MGVPFQAGVTMSQLSLKRLEKSFNEARIIKGIDLDVSEGEFVVFVGPSGCGKSTLLRMIAGLEDVSAGEIEIGGKIVNDLPPVQRGIAMVFQSYALYPHMSVYENIAFPLRVEKLPQAEVDKRVQAAARVLQLESRLQHRPGQLSGGQRQRVAIGRAIVRQPKIFLFDEPLSNLDAALRSEMRIELMELHKRLGSTMIYVTHDQIEAMTMADKIVVLNAGEISQVGSPLQLYHRPDNLFVAGFIGSPKMNFISGKVRAANGSSVTVDLGALGAIELPRSSTAVAGQDVTLGIRPEHLSLGGGQFTIETTPGIVEHLGIHTITYSTLPGGENFIGLFEGNPDLEDGKAIRVGFDIAQAHLFDAKGLAVY</sequence>
<keyword evidence="8" id="KW-0472">Membrane</keyword>
<dbReference type="InterPro" id="IPR003593">
    <property type="entry name" value="AAA+_ATPase"/>
</dbReference>
<dbReference type="GO" id="GO:0015423">
    <property type="term" value="F:ABC-type maltose transporter activity"/>
    <property type="evidence" value="ECO:0007669"/>
    <property type="project" value="TreeGrafter"/>
</dbReference>